<feature type="domain" description="MmyB-like transcription regulator ligand binding" evidence="1">
    <location>
        <begin position="2"/>
        <end position="68"/>
    </location>
</feature>
<dbReference type="PANTHER" id="PTHR35010:SF2">
    <property type="entry name" value="BLL4672 PROTEIN"/>
    <property type="match status" value="1"/>
</dbReference>
<proteinExistence type="predicted"/>
<dbReference type="PANTHER" id="PTHR35010">
    <property type="entry name" value="BLL4672 PROTEIN-RELATED"/>
    <property type="match status" value="1"/>
</dbReference>
<organism evidence="2 3">
    <name type="scientific">Microbacterium lacticum</name>
    <dbReference type="NCBI Taxonomy" id="33885"/>
    <lineage>
        <taxon>Bacteria</taxon>
        <taxon>Bacillati</taxon>
        <taxon>Actinomycetota</taxon>
        <taxon>Actinomycetes</taxon>
        <taxon>Micrococcales</taxon>
        <taxon>Microbacteriaceae</taxon>
        <taxon>Microbacterium</taxon>
    </lineage>
</organism>
<dbReference type="Pfam" id="PF17765">
    <property type="entry name" value="MLTR_LBD"/>
    <property type="match status" value="1"/>
</dbReference>
<name>A0A4Y3UKK5_9MICO</name>
<reference evidence="2 3" key="1">
    <citation type="submission" date="2019-06" db="EMBL/GenBank/DDBJ databases">
        <title>Sequencing the genomes of 1000 actinobacteria strains.</title>
        <authorList>
            <person name="Klenk H.-P."/>
        </authorList>
    </citation>
    <scope>NUCLEOTIDE SEQUENCE [LARGE SCALE GENOMIC DNA]</scope>
    <source>
        <strain evidence="2 3">DSM 20427</strain>
    </source>
</reference>
<dbReference type="EMBL" id="VFPS01000001">
    <property type="protein sequence ID" value="TQN00709.1"/>
    <property type="molecule type" value="Genomic_DNA"/>
</dbReference>
<dbReference type="InterPro" id="IPR041413">
    <property type="entry name" value="MLTR_LBD"/>
</dbReference>
<evidence type="ECO:0000313" key="3">
    <source>
        <dbReference type="Proteomes" id="UP000319804"/>
    </source>
</evidence>
<keyword evidence="3" id="KW-1185">Reference proteome</keyword>
<sequence>MRESAEFRALWELQEVGLRPATVKHFVHPEVGPLELECQTLLDPEQSHLLLVYTAVPGSESYEKLQLLSVIGHAIA</sequence>
<dbReference type="AlphaFoldDB" id="A0A4Y3UKK5"/>
<dbReference type="Gene3D" id="3.30.450.180">
    <property type="match status" value="1"/>
</dbReference>
<evidence type="ECO:0000313" key="2">
    <source>
        <dbReference type="EMBL" id="TQN00709.1"/>
    </source>
</evidence>
<evidence type="ECO:0000259" key="1">
    <source>
        <dbReference type="Pfam" id="PF17765"/>
    </source>
</evidence>
<accession>A0A4Y3UKK5</accession>
<gene>
    <name evidence="2" type="ORF">FHX68_0825</name>
</gene>
<dbReference type="Proteomes" id="UP000319804">
    <property type="component" value="Unassembled WGS sequence"/>
</dbReference>
<protein>
    <recommendedName>
        <fullName evidence="1">MmyB-like transcription regulator ligand binding domain-containing protein</fullName>
    </recommendedName>
</protein>
<comment type="caution">
    <text evidence="2">The sequence shown here is derived from an EMBL/GenBank/DDBJ whole genome shotgun (WGS) entry which is preliminary data.</text>
</comment>